<proteinExistence type="predicted"/>
<keyword evidence="1" id="KW-0732">Signal</keyword>
<gene>
    <name evidence="2" type="ORF">JKP88DRAFT_192255</name>
</gene>
<evidence type="ECO:0008006" key="4">
    <source>
        <dbReference type="Google" id="ProtNLM"/>
    </source>
</evidence>
<comment type="caution">
    <text evidence="2">The sequence shown here is derived from an EMBL/GenBank/DDBJ whole genome shotgun (WGS) entry which is preliminary data.</text>
</comment>
<organism evidence="2 3">
    <name type="scientific">Tribonema minus</name>
    <dbReference type="NCBI Taxonomy" id="303371"/>
    <lineage>
        <taxon>Eukaryota</taxon>
        <taxon>Sar</taxon>
        <taxon>Stramenopiles</taxon>
        <taxon>Ochrophyta</taxon>
        <taxon>PX clade</taxon>
        <taxon>Xanthophyceae</taxon>
        <taxon>Tribonematales</taxon>
        <taxon>Tribonemataceae</taxon>
        <taxon>Tribonema</taxon>
    </lineage>
</organism>
<evidence type="ECO:0000256" key="1">
    <source>
        <dbReference type="SAM" id="SignalP"/>
    </source>
</evidence>
<feature type="chain" id="PRO_5033003855" description="Secreted protein" evidence="1">
    <location>
        <begin position="32"/>
        <end position="92"/>
    </location>
</feature>
<reference evidence="2" key="1">
    <citation type="submission" date="2021-02" db="EMBL/GenBank/DDBJ databases">
        <title>First Annotated Genome of the Yellow-green Alga Tribonema minus.</title>
        <authorList>
            <person name="Mahan K.M."/>
        </authorList>
    </citation>
    <scope>NUCLEOTIDE SEQUENCE</scope>
    <source>
        <strain evidence="2">UTEX B ZZ1240</strain>
    </source>
</reference>
<keyword evidence="3" id="KW-1185">Reference proteome</keyword>
<dbReference type="EMBL" id="JAFCMP010000036">
    <property type="protein sequence ID" value="KAG5190247.1"/>
    <property type="molecule type" value="Genomic_DNA"/>
</dbReference>
<feature type="signal peptide" evidence="1">
    <location>
        <begin position="1"/>
        <end position="31"/>
    </location>
</feature>
<dbReference type="AlphaFoldDB" id="A0A835Z9I6"/>
<evidence type="ECO:0000313" key="2">
    <source>
        <dbReference type="EMBL" id="KAG5190247.1"/>
    </source>
</evidence>
<dbReference type="Proteomes" id="UP000664859">
    <property type="component" value="Unassembled WGS sequence"/>
</dbReference>
<name>A0A835Z9I6_9STRA</name>
<accession>A0A835Z9I6</accession>
<sequence>MPRGAAAAAAVAAAAVAVLCVLHHAPVTAHGRQCWWHWTAQQQSPQPLPPALPNGSVSPLPLPPLLASLSCEAARAAGVSCKALPPVMRARN</sequence>
<protein>
    <recommendedName>
        <fullName evidence="4">Secreted protein</fullName>
    </recommendedName>
</protein>
<evidence type="ECO:0000313" key="3">
    <source>
        <dbReference type="Proteomes" id="UP000664859"/>
    </source>
</evidence>